<reference evidence="2" key="1">
    <citation type="journal article" date="2019" name="PLoS Negl. Trop. Dis.">
        <title>Revisiting the worldwide diversity of Leptospira species in the environment.</title>
        <authorList>
            <person name="Vincent A.T."/>
            <person name="Schiettekatte O."/>
            <person name="Bourhy P."/>
            <person name="Veyrier F.J."/>
            <person name="Picardeau M."/>
        </authorList>
    </citation>
    <scope>NUCLEOTIDE SEQUENCE [LARGE SCALE GENOMIC DNA]</scope>
    <source>
        <strain evidence="2">201300427</strain>
    </source>
</reference>
<evidence type="ECO:0000256" key="1">
    <source>
        <dbReference type="SAM" id="Phobius"/>
    </source>
</evidence>
<name>A0A4R9LZX8_9LEPT</name>
<dbReference type="OrthoDB" id="9864469at2"/>
<dbReference type="RefSeq" id="WP_135760748.1">
    <property type="nucleotide sequence ID" value="NZ_RQHW01000042.1"/>
</dbReference>
<dbReference type="AlphaFoldDB" id="A0A4R9LZX8"/>
<keyword evidence="1" id="KW-0472">Membrane</keyword>
<accession>A0A4R9LZX8</accession>
<feature type="transmembrane region" description="Helical" evidence="1">
    <location>
        <begin position="48"/>
        <end position="68"/>
    </location>
</feature>
<keyword evidence="1" id="KW-1133">Transmembrane helix</keyword>
<protein>
    <submittedName>
        <fullName evidence="2">Uncharacterized protein</fullName>
    </submittedName>
</protein>
<proteinExistence type="predicted"/>
<organism evidence="2 3">
    <name type="scientific">Leptospira idonii</name>
    <dbReference type="NCBI Taxonomy" id="1193500"/>
    <lineage>
        <taxon>Bacteria</taxon>
        <taxon>Pseudomonadati</taxon>
        <taxon>Spirochaetota</taxon>
        <taxon>Spirochaetia</taxon>
        <taxon>Leptospirales</taxon>
        <taxon>Leptospiraceae</taxon>
        <taxon>Leptospira</taxon>
    </lineage>
</organism>
<comment type="caution">
    <text evidence="2">The sequence shown here is derived from an EMBL/GenBank/DDBJ whole genome shotgun (WGS) entry which is preliminary data.</text>
</comment>
<keyword evidence="1" id="KW-0812">Transmembrane</keyword>
<dbReference type="Proteomes" id="UP000298058">
    <property type="component" value="Unassembled WGS sequence"/>
</dbReference>
<keyword evidence="3" id="KW-1185">Reference proteome</keyword>
<evidence type="ECO:0000313" key="3">
    <source>
        <dbReference type="Proteomes" id="UP000298058"/>
    </source>
</evidence>
<gene>
    <name evidence="2" type="ORF">EHS15_11705</name>
</gene>
<dbReference type="EMBL" id="RQHW01000042">
    <property type="protein sequence ID" value="TGN19065.1"/>
    <property type="molecule type" value="Genomic_DNA"/>
</dbReference>
<evidence type="ECO:0000313" key="2">
    <source>
        <dbReference type="EMBL" id="TGN19065.1"/>
    </source>
</evidence>
<sequence length="115" mass="13366">MKNSKFNKEIDQRLNDPNWEKRMAERVFSSQSEFQETILPANNERSPVYLKLVAACFLFAFGTGIWLYGNRSHSDENRISGSHKNLLNPYDIESGDLLWENEEDDSKYLLGFLGE</sequence>